<dbReference type="InterPro" id="IPR044861">
    <property type="entry name" value="IPNS-like_FE2OG_OXY"/>
</dbReference>
<dbReference type="Pfam" id="PF03171">
    <property type="entry name" value="2OG-FeII_Oxy"/>
    <property type="match status" value="1"/>
</dbReference>
<dbReference type="EMBL" id="MU806028">
    <property type="protein sequence ID" value="KAJ3841782.1"/>
    <property type="molecule type" value="Genomic_DNA"/>
</dbReference>
<dbReference type="PANTHER" id="PTHR47990">
    <property type="entry name" value="2-OXOGLUTARATE (2OG) AND FE(II)-DEPENDENT OXYGENASE SUPERFAMILY PROTEIN-RELATED"/>
    <property type="match status" value="1"/>
</dbReference>
<dbReference type="Proteomes" id="UP001163846">
    <property type="component" value="Unassembled WGS sequence"/>
</dbReference>
<comment type="caution">
    <text evidence="3">The sequence shown here is derived from an EMBL/GenBank/DDBJ whole genome shotgun (WGS) entry which is preliminary data.</text>
</comment>
<dbReference type="InterPro" id="IPR050231">
    <property type="entry name" value="Iron_ascorbate_oxido_reductase"/>
</dbReference>
<sequence length="371" mass="41397">MDSLVDFSANPSFPEGIPTHPLEIINYKLLLANVKPEVERLWHACKTLGFNLSSSVSVESTDGLPDSLSEHGIQPEEVFEIGSQSLRNLPFEEKLKFLHDANAGQSFGYKPPGANLTNASGGVDTVEWWNIAKDDVRSYPEVTYRTYATPINDAMDKLKGFVDKSESVSRTLLKILNDKLCLPEGFLESCHAPTELSMSEVTLIRNPGVEEAPTFSEEQLAIGAHTDFGSISLLHNILGGLQVLPPSTKEWIYIKPLDGHIVCNLGDALAVFSGGILRSNLHRVIPQPGPQIHWDRWTLVYFFRPHGTCEMRALVESEDVKEAVRESTNPFPHGISAIEWFQRRTKYFHKDENISAAESWKQAKGTEHGEF</sequence>
<evidence type="ECO:0000313" key="4">
    <source>
        <dbReference type="Proteomes" id="UP001163846"/>
    </source>
</evidence>
<evidence type="ECO:0000256" key="1">
    <source>
        <dbReference type="RuleBase" id="RU003682"/>
    </source>
</evidence>
<name>A0AA38UHB0_9AGAR</name>
<keyword evidence="1" id="KW-0408">Iron</keyword>
<keyword evidence="4" id="KW-1185">Reference proteome</keyword>
<accession>A0AA38UHB0</accession>
<protein>
    <submittedName>
        <fullName evidence="3">Clavaminate synthase-like protein</fullName>
    </submittedName>
</protein>
<feature type="domain" description="Fe2OG dioxygenase" evidence="2">
    <location>
        <begin position="194"/>
        <end position="305"/>
    </location>
</feature>
<evidence type="ECO:0000259" key="2">
    <source>
        <dbReference type="PROSITE" id="PS51471"/>
    </source>
</evidence>
<dbReference type="PROSITE" id="PS51471">
    <property type="entry name" value="FE2OG_OXY"/>
    <property type="match status" value="1"/>
</dbReference>
<dbReference type="InterPro" id="IPR027443">
    <property type="entry name" value="IPNS-like_sf"/>
</dbReference>
<evidence type="ECO:0000313" key="3">
    <source>
        <dbReference type="EMBL" id="KAJ3841782.1"/>
    </source>
</evidence>
<proteinExistence type="inferred from homology"/>
<organism evidence="3 4">
    <name type="scientific">Lentinula raphanica</name>
    <dbReference type="NCBI Taxonomy" id="153919"/>
    <lineage>
        <taxon>Eukaryota</taxon>
        <taxon>Fungi</taxon>
        <taxon>Dikarya</taxon>
        <taxon>Basidiomycota</taxon>
        <taxon>Agaricomycotina</taxon>
        <taxon>Agaricomycetes</taxon>
        <taxon>Agaricomycetidae</taxon>
        <taxon>Agaricales</taxon>
        <taxon>Marasmiineae</taxon>
        <taxon>Omphalotaceae</taxon>
        <taxon>Lentinula</taxon>
    </lineage>
</organism>
<dbReference type="InterPro" id="IPR005123">
    <property type="entry name" value="Oxoglu/Fe-dep_dioxygenase_dom"/>
</dbReference>
<dbReference type="GO" id="GO:0016491">
    <property type="term" value="F:oxidoreductase activity"/>
    <property type="evidence" value="ECO:0007669"/>
    <property type="project" value="UniProtKB-KW"/>
</dbReference>
<dbReference type="SUPFAM" id="SSF51197">
    <property type="entry name" value="Clavaminate synthase-like"/>
    <property type="match status" value="1"/>
</dbReference>
<dbReference type="AlphaFoldDB" id="A0AA38UHB0"/>
<reference evidence="3" key="1">
    <citation type="submission" date="2022-08" db="EMBL/GenBank/DDBJ databases">
        <authorList>
            <consortium name="DOE Joint Genome Institute"/>
            <person name="Min B."/>
            <person name="Riley R."/>
            <person name="Sierra-Patev S."/>
            <person name="Naranjo-Ortiz M."/>
            <person name="Looney B."/>
            <person name="Konkel Z."/>
            <person name="Slot J.C."/>
            <person name="Sakamoto Y."/>
            <person name="Steenwyk J.L."/>
            <person name="Rokas A."/>
            <person name="Carro J."/>
            <person name="Camarero S."/>
            <person name="Ferreira P."/>
            <person name="Molpeceres G."/>
            <person name="Ruiz-Duenas F.J."/>
            <person name="Serrano A."/>
            <person name="Henrissat B."/>
            <person name="Drula E."/>
            <person name="Hughes K.W."/>
            <person name="Mata J.L."/>
            <person name="Ishikawa N.K."/>
            <person name="Vargas-Isla R."/>
            <person name="Ushijima S."/>
            <person name="Smith C.A."/>
            <person name="Ahrendt S."/>
            <person name="Andreopoulos W."/>
            <person name="He G."/>
            <person name="Labutti K."/>
            <person name="Lipzen A."/>
            <person name="Ng V."/>
            <person name="Sandor L."/>
            <person name="Barry K."/>
            <person name="Martinez A.T."/>
            <person name="Xiao Y."/>
            <person name="Gibbons J.G."/>
            <person name="Terashima K."/>
            <person name="Hibbett D.S."/>
            <person name="Grigoriev I.V."/>
        </authorList>
    </citation>
    <scope>NUCLEOTIDE SEQUENCE</scope>
    <source>
        <strain evidence="3">TFB9207</strain>
    </source>
</reference>
<comment type="similarity">
    <text evidence="1">Belongs to the iron/ascorbate-dependent oxidoreductase family.</text>
</comment>
<keyword evidence="1" id="KW-0560">Oxidoreductase</keyword>
<dbReference type="Gene3D" id="2.60.120.330">
    <property type="entry name" value="B-lactam Antibiotic, Isopenicillin N Synthase, Chain"/>
    <property type="match status" value="1"/>
</dbReference>
<gene>
    <name evidence="3" type="ORF">F5878DRAFT_658218</name>
</gene>
<keyword evidence="1" id="KW-0479">Metal-binding</keyword>
<dbReference type="GO" id="GO:0046872">
    <property type="term" value="F:metal ion binding"/>
    <property type="evidence" value="ECO:0007669"/>
    <property type="project" value="UniProtKB-KW"/>
</dbReference>